<dbReference type="Proteomes" id="UP000469424">
    <property type="component" value="Unassembled WGS sequence"/>
</dbReference>
<dbReference type="InterPro" id="IPR051461">
    <property type="entry name" value="UPF0750_membrane"/>
</dbReference>
<keyword evidence="3 6" id="KW-0812">Transmembrane</keyword>
<keyword evidence="9" id="KW-1185">Reference proteome</keyword>
<feature type="transmembrane region" description="Helical" evidence="6">
    <location>
        <begin position="148"/>
        <end position="167"/>
    </location>
</feature>
<protein>
    <submittedName>
        <fullName evidence="8">YitT family protein</fullName>
    </submittedName>
</protein>
<dbReference type="PIRSF" id="PIRSF006483">
    <property type="entry name" value="Membrane_protein_YitT"/>
    <property type="match status" value="1"/>
</dbReference>
<feature type="domain" description="DUF2179" evidence="7">
    <location>
        <begin position="217"/>
        <end position="271"/>
    </location>
</feature>
<sequence length="279" mass="30171">MVGGNILFAIGVNMIVTPLGLYNGGFMGLAQLLRLLCVNVLHIPVPAGFDLVGIIYFLENVPLFFVAYKVVGKEFCFKSLVSIGIASLALALVPVPATPIMHDTLAACFVGGVIAGSGAGMVMRGGSSGGGQDIIGVCMAIRHPNAKVGIISIIMNVFIYGVCLFIFNVEVVIYSLIYTTILAVFLDRMFIQNINVQVMIFTKNPGISDVILTEMERGVTDWTGRGAYTKEDSYILVTMISKYEIERLLSLVRGIDPHAFVIVTEGTKVYGNFQKKLTD</sequence>
<keyword evidence="5 6" id="KW-0472">Membrane</keyword>
<comment type="caution">
    <text evidence="8">The sequence shown here is derived from an EMBL/GenBank/DDBJ whole genome shotgun (WGS) entry which is preliminary data.</text>
</comment>
<dbReference type="InterPro" id="IPR003740">
    <property type="entry name" value="YitT"/>
</dbReference>
<dbReference type="CDD" id="cd16380">
    <property type="entry name" value="YitT_C"/>
    <property type="match status" value="1"/>
</dbReference>
<dbReference type="PANTHER" id="PTHR33545">
    <property type="entry name" value="UPF0750 MEMBRANE PROTEIN YITT-RELATED"/>
    <property type="match status" value="1"/>
</dbReference>
<feature type="transmembrane region" description="Helical" evidence="6">
    <location>
        <begin position="104"/>
        <end position="123"/>
    </location>
</feature>
<accession>A0A6N7X579</accession>
<keyword evidence="4 6" id="KW-1133">Transmembrane helix</keyword>
<feature type="transmembrane region" description="Helical" evidence="6">
    <location>
        <begin position="47"/>
        <end position="68"/>
    </location>
</feature>
<dbReference type="Pfam" id="PF02588">
    <property type="entry name" value="YitT_membrane"/>
    <property type="match status" value="1"/>
</dbReference>
<evidence type="ECO:0000256" key="6">
    <source>
        <dbReference type="SAM" id="Phobius"/>
    </source>
</evidence>
<evidence type="ECO:0000256" key="4">
    <source>
        <dbReference type="ARBA" id="ARBA00022989"/>
    </source>
</evidence>
<evidence type="ECO:0000259" key="7">
    <source>
        <dbReference type="Pfam" id="PF10035"/>
    </source>
</evidence>
<evidence type="ECO:0000256" key="5">
    <source>
        <dbReference type="ARBA" id="ARBA00023136"/>
    </source>
</evidence>
<reference evidence="8 9" key="1">
    <citation type="submission" date="2019-08" db="EMBL/GenBank/DDBJ databases">
        <title>In-depth cultivation of the pig gut microbiome towards novel bacterial diversity and tailored functional studies.</title>
        <authorList>
            <person name="Wylensek D."/>
            <person name="Hitch T.C.A."/>
            <person name="Clavel T."/>
        </authorList>
    </citation>
    <scope>NUCLEOTIDE SEQUENCE [LARGE SCALE GENOMIC DNA]</scope>
    <source>
        <strain evidence="8 9">WCA-MUC-591-APC-4B</strain>
    </source>
</reference>
<name>A0A6N7X579_9FIRM</name>
<feature type="transmembrane region" description="Helical" evidence="6">
    <location>
        <begin position="7"/>
        <end position="27"/>
    </location>
</feature>
<feature type="transmembrane region" description="Helical" evidence="6">
    <location>
        <begin position="80"/>
        <end position="98"/>
    </location>
</feature>
<organism evidence="8 9">
    <name type="scientific">Mogibacterium kristiansenii</name>
    <dbReference type="NCBI Taxonomy" id="2606708"/>
    <lineage>
        <taxon>Bacteria</taxon>
        <taxon>Bacillati</taxon>
        <taxon>Bacillota</taxon>
        <taxon>Clostridia</taxon>
        <taxon>Peptostreptococcales</taxon>
        <taxon>Anaerovoracaceae</taxon>
        <taxon>Mogibacterium</taxon>
    </lineage>
</organism>
<dbReference type="EMBL" id="VUNA01000007">
    <property type="protein sequence ID" value="MST70692.1"/>
    <property type="molecule type" value="Genomic_DNA"/>
</dbReference>
<comment type="subcellular location">
    <subcellularLocation>
        <location evidence="1">Cell membrane</location>
        <topology evidence="1">Multi-pass membrane protein</topology>
    </subcellularLocation>
</comment>
<dbReference type="Pfam" id="PF10035">
    <property type="entry name" value="DUF2179"/>
    <property type="match status" value="1"/>
</dbReference>
<keyword evidence="2" id="KW-1003">Cell membrane</keyword>
<dbReference type="AlphaFoldDB" id="A0A6N7X579"/>
<evidence type="ECO:0000256" key="3">
    <source>
        <dbReference type="ARBA" id="ARBA00022692"/>
    </source>
</evidence>
<evidence type="ECO:0000256" key="1">
    <source>
        <dbReference type="ARBA" id="ARBA00004651"/>
    </source>
</evidence>
<dbReference type="PANTHER" id="PTHR33545:SF5">
    <property type="entry name" value="UPF0750 MEMBRANE PROTEIN YITT"/>
    <property type="match status" value="1"/>
</dbReference>
<evidence type="ECO:0000313" key="9">
    <source>
        <dbReference type="Proteomes" id="UP000469424"/>
    </source>
</evidence>
<evidence type="ECO:0000256" key="2">
    <source>
        <dbReference type="ARBA" id="ARBA00022475"/>
    </source>
</evidence>
<gene>
    <name evidence="8" type="ORF">FYJ65_04930</name>
</gene>
<dbReference type="Gene3D" id="3.30.70.120">
    <property type="match status" value="1"/>
</dbReference>
<dbReference type="GO" id="GO:0005886">
    <property type="term" value="C:plasma membrane"/>
    <property type="evidence" value="ECO:0007669"/>
    <property type="project" value="UniProtKB-SubCell"/>
</dbReference>
<dbReference type="InterPro" id="IPR019264">
    <property type="entry name" value="DUF2179"/>
</dbReference>
<dbReference type="InterPro" id="IPR015867">
    <property type="entry name" value="N-reg_PII/ATP_PRibTrfase_C"/>
</dbReference>
<evidence type="ECO:0000313" key="8">
    <source>
        <dbReference type="EMBL" id="MST70692.1"/>
    </source>
</evidence>
<feature type="transmembrane region" description="Helical" evidence="6">
    <location>
        <begin position="173"/>
        <end position="191"/>
    </location>
</feature>
<proteinExistence type="predicted"/>